<keyword evidence="5 12" id="KW-0597">Phosphoprotein</keyword>
<dbReference type="PROSITE" id="PS50110">
    <property type="entry name" value="RESPONSE_REGULATORY"/>
    <property type="match status" value="1"/>
</dbReference>
<dbReference type="InterPro" id="IPR003594">
    <property type="entry name" value="HATPase_dom"/>
</dbReference>
<evidence type="ECO:0000256" key="7">
    <source>
        <dbReference type="ARBA" id="ARBA00022741"/>
    </source>
</evidence>
<dbReference type="Pfam" id="PF01590">
    <property type="entry name" value="GAF"/>
    <property type="match status" value="1"/>
</dbReference>
<dbReference type="Gene3D" id="3.30.565.10">
    <property type="entry name" value="Histidine kinase-like ATPase, C-terminal domain"/>
    <property type="match status" value="1"/>
</dbReference>
<dbReference type="Proteomes" id="UP000318199">
    <property type="component" value="Unassembled WGS sequence"/>
</dbReference>
<keyword evidence="7" id="KW-0547">Nucleotide-binding</keyword>
<dbReference type="InterPro" id="IPR036890">
    <property type="entry name" value="HATPase_C_sf"/>
</dbReference>
<dbReference type="CDD" id="cd00082">
    <property type="entry name" value="HisKA"/>
    <property type="match status" value="1"/>
</dbReference>
<dbReference type="CDD" id="cd17580">
    <property type="entry name" value="REC_2_DhkD-like"/>
    <property type="match status" value="1"/>
</dbReference>
<dbReference type="SUPFAM" id="SSF55781">
    <property type="entry name" value="GAF domain-like"/>
    <property type="match status" value="2"/>
</dbReference>
<dbReference type="InterPro" id="IPR036097">
    <property type="entry name" value="HisK_dim/P_sf"/>
</dbReference>
<dbReference type="Pfam" id="PF08448">
    <property type="entry name" value="PAS_4"/>
    <property type="match status" value="1"/>
</dbReference>
<keyword evidence="11" id="KW-0472">Membrane</keyword>
<dbReference type="Pfam" id="PF00072">
    <property type="entry name" value="Response_reg"/>
    <property type="match status" value="1"/>
</dbReference>
<dbReference type="Gene3D" id="1.10.287.130">
    <property type="match status" value="1"/>
</dbReference>
<organism evidence="15 16">
    <name type="scientific">Caenimonas sedimenti</name>
    <dbReference type="NCBI Taxonomy" id="2596921"/>
    <lineage>
        <taxon>Bacteria</taxon>
        <taxon>Pseudomonadati</taxon>
        <taxon>Pseudomonadota</taxon>
        <taxon>Betaproteobacteria</taxon>
        <taxon>Burkholderiales</taxon>
        <taxon>Comamonadaceae</taxon>
        <taxon>Caenimonas</taxon>
    </lineage>
</organism>
<dbReference type="Gene3D" id="3.30.450.20">
    <property type="entry name" value="PAS domain"/>
    <property type="match status" value="1"/>
</dbReference>
<dbReference type="SUPFAM" id="SSF52172">
    <property type="entry name" value="CheY-like"/>
    <property type="match status" value="1"/>
</dbReference>
<proteinExistence type="predicted"/>
<feature type="modified residue" description="4-aspartylphosphate" evidence="12">
    <location>
        <position position="829"/>
    </location>
</feature>
<dbReference type="InterPro" id="IPR013656">
    <property type="entry name" value="PAS_4"/>
</dbReference>
<evidence type="ECO:0000256" key="6">
    <source>
        <dbReference type="ARBA" id="ARBA00022679"/>
    </source>
</evidence>
<evidence type="ECO:0000256" key="5">
    <source>
        <dbReference type="ARBA" id="ARBA00022553"/>
    </source>
</evidence>
<evidence type="ECO:0000256" key="11">
    <source>
        <dbReference type="ARBA" id="ARBA00023136"/>
    </source>
</evidence>
<dbReference type="PANTHER" id="PTHR43547:SF2">
    <property type="entry name" value="HYBRID SIGNAL TRANSDUCTION HISTIDINE KINASE C"/>
    <property type="match status" value="1"/>
</dbReference>
<keyword evidence="9" id="KW-0067">ATP-binding</keyword>
<dbReference type="RefSeq" id="WP_145894284.1">
    <property type="nucleotide sequence ID" value="NZ_VOBQ01000013.1"/>
</dbReference>
<evidence type="ECO:0000256" key="12">
    <source>
        <dbReference type="PROSITE-ProRule" id="PRU00169"/>
    </source>
</evidence>
<dbReference type="PRINTS" id="PR00344">
    <property type="entry name" value="BCTRLSENSOR"/>
</dbReference>
<dbReference type="PROSITE" id="PS50109">
    <property type="entry name" value="HIS_KIN"/>
    <property type="match status" value="1"/>
</dbReference>
<feature type="domain" description="Response regulatory" evidence="14">
    <location>
        <begin position="780"/>
        <end position="898"/>
    </location>
</feature>
<evidence type="ECO:0000259" key="13">
    <source>
        <dbReference type="PROSITE" id="PS50109"/>
    </source>
</evidence>
<evidence type="ECO:0000256" key="9">
    <source>
        <dbReference type="ARBA" id="ARBA00022840"/>
    </source>
</evidence>
<feature type="domain" description="Histidine kinase" evidence="13">
    <location>
        <begin position="539"/>
        <end position="757"/>
    </location>
</feature>
<dbReference type="GO" id="GO:0000155">
    <property type="term" value="F:phosphorelay sensor kinase activity"/>
    <property type="evidence" value="ECO:0007669"/>
    <property type="project" value="InterPro"/>
</dbReference>
<dbReference type="SUPFAM" id="SSF47384">
    <property type="entry name" value="Homodimeric domain of signal transducing histidine kinase"/>
    <property type="match status" value="1"/>
</dbReference>
<dbReference type="Gene3D" id="3.40.50.2300">
    <property type="match status" value="1"/>
</dbReference>
<dbReference type="EC" id="2.7.13.3" evidence="3"/>
<dbReference type="GO" id="GO:0005524">
    <property type="term" value="F:ATP binding"/>
    <property type="evidence" value="ECO:0007669"/>
    <property type="project" value="UniProtKB-KW"/>
</dbReference>
<dbReference type="SMART" id="SM00387">
    <property type="entry name" value="HATPase_c"/>
    <property type="match status" value="1"/>
</dbReference>
<keyword evidence="10" id="KW-0902">Two-component regulatory system</keyword>
<evidence type="ECO:0000256" key="1">
    <source>
        <dbReference type="ARBA" id="ARBA00000085"/>
    </source>
</evidence>
<sequence>MTPTNDAPYFLQDGGELGALMRAHDWSTTQVGAPHTWPASLRTLVAALLQCQLPMYIAWGDGLTQFYNDAYRPILGNKHPAALGRPTPETWDEIWPTIGPMWAGVLDGKPVGFDDFKLTIERFGYPEDCYFNFSYSPVKDDSGRPSGVMVTFAETTARVLNERRLRFLDDLSQSLRDLEDPQAAMRVTAEMLGRHLAASRCAYASVREDEDRFDLLGDFVDGVASIVGQYRFADFGSRVLELMRAGEPYVNFDVDTDPLTAGTDLSAFRSTQIRSVVCVPLHKRGRLVAAMAVHQSTPRRWTPAEIELVQTVVARCWESLERIRAASANREEARLLEILNRTGDTLTRELDIQTVLQRVTDAATELTGAKFGAFFYNGVAEDGEAYVLYTLSGAPREAFEQFGHPRPTPMFAPTFRGEPPVRIDDVLLDPRYGQWAPHHGMPRNHLPVRSYLAVPVISRSGEPIGGLFFGHPEPGVFNSRSERLTVGIASQAAIAIDNARLYEQSQKLAEERRQLLESERSARMEAERANSMKEEFLATLSHELRTPLSAITGWVHILRAKLGASQPELLKGVEVIDRSTKAQVQLIEDLLDISRIRAGKLVIDRQPVSPVAFVQAAIDMIRPALAAKEVELSQDFESAGLVAGDASRLQQVVWNLLSNASKFTPPGGRVHVRVRQEGDWAVISVEDSGAGIRAEVLETIFERFRQGDSSTTRRFGGLGLGLSIVRHLVSQHGGSVRAHSAGEGRGSRFEVRLPILESMSSPVAGEPTPKTDDTNLAGLKVLVVEDEADSRELLAQVLQDHGATVQTADGARRALAILAQFQPAVLLSDIGMPEVDGYQLIRSIRGDKQNPLRAIPAIAMTAFVRPEDRQRAHDAGYDLHLAKPLNPAEVVAAIAALQLSRNGQLPTGEA</sequence>
<evidence type="ECO:0000256" key="2">
    <source>
        <dbReference type="ARBA" id="ARBA00004236"/>
    </source>
</evidence>
<dbReference type="GO" id="GO:0005886">
    <property type="term" value="C:plasma membrane"/>
    <property type="evidence" value="ECO:0007669"/>
    <property type="project" value="UniProtKB-SubCell"/>
</dbReference>
<comment type="subcellular location">
    <subcellularLocation>
        <location evidence="2">Cell membrane</location>
    </subcellularLocation>
</comment>
<comment type="caution">
    <text evidence="15">The sequence shown here is derived from an EMBL/GenBank/DDBJ whole genome shotgun (WGS) entry which is preliminary data.</text>
</comment>
<evidence type="ECO:0000259" key="14">
    <source>
        <dbReference type="PROSITE" id="PS50110"/>
    </source>
</evidence>
<keyword evidence="6" id="KW-0808">Transferase</keyword>
<dbReference type="SMART" id="SM00065">
    <property type="entry name" value="GAF"/>
    <property type="match status" value="2"/>
</dbReference>
<reference evidence="15 16" key="1">
    <citation type="submission" date="2019-07" db="EMBL/GenBank/DDBJ databases">
        <title>Caenimonas sedimenti sp. nov., isolated from activated sludge.</title>
        <authorList>
            <person name="Xu J."/>
        </authorList>
    </citation>
    <scope>NUCLEOTIDE SEQUENCE [LARGE SCALE GENOMIC DNA]</scope>
    <source>
        <strain evidence="15 16">HX-9-20</strain>
    </source>
</reference>
<dbReference type="InterPro" id="IPR011006">
    <property type="entry name" value="CheY-like_superfamily"/>
</dbReference>
<keyword evidence="16" id="KW-1185">Reference proteome</keyword>
<evidence type="ECO:0000256" key="8">
    <source>
        <dbReference type="ARBA" id="ARBA00022777"/>
    </source>
</evidence>
<protein>
    <recommendedName>
        <fullName evidence="3">histidine kinase</fullName>
        <ecNumber evidence="3">2.7.13.3</ecNumber>
    </recommendedName>
</protein>
<keyword evidence="8" id="KW-0418">Kinase</keyword>
<accession>A0A562ZP41</accession>
<evidence type="ECO:0000256" key="4">
    <source>
        <dbReference type="ARBA" id="ARBA00022475"/>
    </source>
</evidence>
<dbReference type="InterPro" id="IPR029016">
    <property type="entry name" value="GAF-like_dom_sf"/>
</dbReference>
<dbReference type="CDD" id="cd16922">
    <property type="entry name" value="HATPase_EvgS-ArcB-TorS-like"/>
    <property type="match status" value="1"/>
</dbReference>
<dbReference type="SMART" id="SM00388">
    <property type="entry name" value="HisKA"/>
    <property type="match status" value="1"/>
</dbReference>
<dbReference type="InterPro" id="IPR005467">
    <property type="entry name" value="His_kinase_dom"/>
</dbReference>
<dbReference type="Gene3D" id="3.30.450.40">
    <property type="match status" value="2"/>
</dbReference>
<dbReference type="InterPro" id="IPR004358">
    <property type="entry name" value="Sig_transdc_His_kin-like_C"/>
</dbReference>
<gene>
    <name evidence="15" type="ORF">FN976_17275</name>
</gene>
<dbReference type="PANTHER" id="PTHR43547">
    <property type="entry name" value="TWO-COMPONENT HISTIDINE KINASE"/>
    <property type="match status" value="1"/>
</dbReference>
<dbReference type="Pfam" id="PF13185">
    <property type="entry name" value="GAF_2"/>
    <property type="match status" value="1"/>
</dbReference>
<dbReference type="OrthoDB" id="9792270at2"/>
<name>A0A562ZP41_9BURK</name>
<dbReference type="SUPFAM" id="SSF55785">
    <property type="entry name" value="PYP-like sensor domain (PAS domain)"/>
    <property type="match status" value="1"/>
</dbReference>
<dbReference type="Pfam" id="PF00512">
    <property type="entry name" value="HisKA"/>
    <property type="match status" value="1"/>
</dbReference>
<dbReference type="Pfam" id="PF02518">
    <property type="entry name" value="HATPase_c"/>
    <property type="match status" value="1"/>
</dbReference>
<evidence type="ECO:0000313" key="15">
    <source>
        <dbReference type="EMBL" id="TWO70088.1"/>
    </source>
</evidence>
<dbReference type="InterPro" id="IPR035965">
    <property type="entry name" value="PAS-like_dom_sf"/>
</dbReference>
<evidence type="ECO:0000313" key="16">
    <source>
        <dbReference type="Proteomes" id="UP000318199"/>
    </source>
</evidence>
<comment type="catalytic activity">
    <reaction evidence="1">
        <text>ATP + protein L-histidine = ADP + protein N-phospho-L-histidine.</text>
        <dbReference type="EC" id="2.7.13.3"/>
    </reaction>
</comment>
<dbReference type="AlphaFoldDB" id="A0A562ZP41"/>
<dbReference type="SMART" id="SM00448">
    <property type="entry name" value="REC"/>
    <property type="match status" value="1"/>
</dbReference>
<dbReference type="FunFam" id="3.30.565.10:FF:000023">
    <property type="entry name" value="PAS domain-containing sensor histidine kinase"/>
    <property type="match status" value="1"/>
</dbReference>
<dbReference type="EMBL" id="VOBQ01000013">
    <property type="protein sequence ID" value="TWO70088.1"/>
    <property type="molecule type" value="Genomic_DNA"/>
</dbReference>
<dbReference type="InterPro" id="IPR003018">
    <property type="entry name" value="GAF"/>
</dbReference>
<evidence type="ECO:0000256" key="3">
    <source>
        <dbReference type="ARBA" id="ARBA00012438"/>
    </source>
</evidence>
<keyword evidence="4" id="KW-1003">Cell membrane</keyword>
<evidence type="ECO:0000256" key="10">
    <source>
        <dbReference type="ARBA" id="ARBA00023012"/>
    </source>
</evidence>
<dbReference type="InterPro" id="IPR001789">
    <property type="entry name" value="Sig_transdc_resp-reg_receiver"/>
</dbReference>
<dbReference type="SUPFAM" id="SSF55874">
    <property type="entry name" value="ATPase domain of HSP90 chaperone/DNA topoisomerase II/histidine kinase"/>
    <property type="match status" value="1"/>
</dbReference>
<dbReference type="InterPro" id="IPR003661">
    <property type="entry name" value="HisK_dim/P_dom"/>
</dbReference>